<sequence>MDVAIRTTSPSISTIRKGGSPGCTPRTVTRGEDMYGLMLSVMRRSFHADRRVPPIGGASAVRNDTPRPLSVPSCKIDP</sequence>
<feature type="compositionally biased region" description="Polar residues" evidence="1">
    <location>
        <begin position="1"/>
        <end position="14"/>
    </location>
</feature>
<evidence type="ECO:0000256" key="1">
    <source>
        <dbReference type="SAM" id="MobiDB-lite"/>
    </source>
</evidence>
<feature type="region of interest" description="Disordered" evidence="1">
    <location>
        <begin position="1"/>
        <end position="29"/>
    </location>
</feature>
<comment type="caution">
    <text evidence="2">The sequence shown here is derived from an EMBL/GenBank/DDBJ whole genome shotgun (WGS) entry which is preliminary data.</text>
</comment>
<feature type="region of interest" description="Disordered" evidence="1">
    <location>
        <begin position="53"/>
        <end position="78"/>
    </location>
</feature>
<organism evidence="2 3">
    <name type="scientific">Streptomyces virginiae</name>
    <name type="common">Streptomyces cinnamonensis</name>
    <dbReference type="NCBI Taxonomy" id="1961"/>
    <lineage>
        <taxon>Bacteria</taxon>
        <taxon>Bacillati</taxon>
        <taxon>Actinomycetota</taxon>
        <taxon>Actinomycetes</taxon>
        <taxon>Kitasatosporales</taxon>
        <taxon>Streptomycetaceae</taxon>
        <taxon>Streptomyces</taxon>
    </lineage>
</organism>
<keyword evidence="3" id="KW-1185">Reference proteome</keyword>
<proteinExistence type="predicted"/>
<protein>
    <submittedName>
        <fullName evidence="2">Uncharacterized protein</fullName>
    </submittedName>
</protein>
<accession>A0ABQ3NXZ1</accession>
<reference evidence="3" key="1">
    <citation type="submission" date="2020-09" db="EMBL/GenBank/DDBJ databases">
        <title>Whole genome shotgun sequence of Streptomyces cinnamonensis NBRC 15873.</title>
        <authorList>
            <person name="Komaki H."/>
            <person name="Tamura T."/>
        </authorList>
    </citation>
    <scope>NUCLEOTIDE SEQUENCE [LARGE SCALE GENOMIC DNA]</scope>
    <source>
        <strain evidence="3">NBRC 15873</strain>
    </source>
</reference>
<evidence type="ECO:0000313" key="2">
    <source>
        <dbReference type="EMBL" id="GHI17640.1"/>
    </source>
</evidence>
<evidence type="ECO:0000313" key="3">
    <source>
        <dbReference type="Proteomes" id="UP000660554"/>
    </source>
</evidence>
<dbReference type="EMBL" id="BNDV01000017">
    <property type="protein sequence ID" value="GHI17640.1"/>
    <property type="molecule type" value="Genomic_DNA"/>
</dbReference>
<name>A0ABQ3NXZ1_STRVG</name>
<dbReference type="Proteomes" id="UP000660554">
    <property type="component" value="Unassembled WGS sequence"/>
</dbReference>
<gene>
    <name evidence="2" type="ORF">Scinn_71030</name>
</gene>